<organism evidence="1 2">
    <name type="scientific">Saltatorellus ferox</name>
    <dbReference type="NCBI Taxonomy" id="2528018"/>
    <lineage>
        <taxon>Bacteria</taxon>
        <taxon>Pseudomonadati</taxon>
        <taxon>Planctomycetota</taxon>
        <taxon>Planctomycetia</taxon>
        <taxon>Planctomycetia incertae sedis</taxon>
        <taxon>Saltatorellus</taxon>
    </lineage>
</organism>
<name>A0A518EZG5_9BACT</name>
<dbReference type="Proteomes" id="UP000320390">
    <property type="component" value="Chromosome"/>
</dbReference>
<dbReference type="AlphaFoldDB" id="A0A518EZG5"/>
<dbReference type="RefSeq" id="WP_145203884.1">
    <property type="nucleotide sequence ID" value="NZ_CP036434.1"/>
</dbReference>
<gene>
    <name evidence="1" type="ORF">Poly30_50270</name>
</gene>
<evidence type="ECO:0000313" key="1">
    <source>
        <dbReference type="EMBL" id="QDV09469.1"/>
    </source>
</evidence>
<keyword evidence="2" id="KW-1185">Reference proteome</keyword>
<reference evidence="1 2" key="1">
    <citation type="submission" date="2019-02" db="EMBL/GenBank/DDBJ databases">
        <title>Deep-cultivation of Planctomycetes and their phenomic and genomic characterization uncovers novel biology.</title>
        <authorList>
            <person name="Wiegand S."/>
            <person name="Jogler M."/>
            <person name="Boedeker C."/>
            <person name="Pinto D."/>
            <person name="Vollmers J."/>
            <person name="Rivas-Marin E."/>
            <person name="Kohn T."/>
            <person name="Peeters S.H."/>
            <person name="Heuer A."/>
            <person name="Rast P."/>
            <person name="Oberbeckmann S."/>
            <person name="Bunk B."/>
            <person name="Jeske O."/>
            <person name="Meyerdierks A."/>
            <person name="Storesund J.E."/>
            <person name="Kallscheuer N."/>
            <person name="Luecker S."/>
            <person name="Lage O.M."/>
            <person name="Pohl T."/>
            <person name="Merkel B.J."/>
            <person name="Hornburger P."/>
            <person name="Mueller R.-W."/>
            <person name="Bruemmer F."/>
            <person name="Labrenz M."/>
            <person name="Spormann A.M."/>
            <person name="Op den Camp H."/>
            <person name="Overmann J."/>
            <person name="Amann R."/>
            <person name="Jetten M.S.M."/>
            <person name="Mascher T."/>
            <person name="Medema M.H."/>
            <person name="Devos D.P."/>
            <person name="Kaster A.-K."/>
            <person name="Ovreas L."/>
            <person name="Rohde M."/>
            <person name="Galperin M.Y."/>
            <person name="Jogler C."/>
        </authorList>
    </citation>
    <scope>NUCLEOTIDE SEQUENCE [LARGE SCALE GENOMIC DNA]</scope>
    <source>
        <strain evidence="1 2">Poly30</strain>
    </source>
</reference>
<evidence type="ECO:0000313" key="2">
    <source>
        <dbReference type="Proteomes" id="UP000320390"/>
    </source>
</evidence>
<proteinExistence type="predicted"/>
<sequence>MDRIPAGMMDGFNAEHPFKGSRVWRAARLVLGVLSFLITLFVMERLSASRETAVVPIAASEASPAFAEVVQEGPLVEVSVAQRLPDGETLPPPGETEAEAAPFDPSDLVPVHAVLLDRWTKEPLGNAPCFVTDSRDVMVPGTTDEEGVLRTKGLLLRGPVTLRYADRQAQFHLEQGVSAEDLAKGVSVDDTHFFYPREVKLQRIRKVPHSGDPASADAWNISVKCFVALELRGIEWMSKDGMEATLASADGTLEPAVAVTPARFVFDEPDWLKNSTLSHLAIEIERTHSRAESNDWAKAGIRQEVPGRKVRLIRFEEHRLLLAETEVATVPLWDEAAIPCVFQEFVETDPDTVRSLFARQTAEKILTWQRRKFRSEEMAKLQLGAIGGALSSRTGHYHGRVRVIARPVQLLTDTSVPYPSGTAQVAWTEGAGGRWSGRFEIPGLAPTRYRLSFKLEGDVSLEADPIEAFAPHDFGAGELVVADDLGPR</sequence>
<protein>
    <submittedName>
        <fullName evidence="1">Uncharacterized protein</fullName>
    </submittedName>
</protein>
<dbReference type="EMBL" id="CP036434">
    <property type="protein sequence ID" value="QDV09469.1"/>
    <property type="molecule type" value="Genomic_DNA"/>
</dbReference>
<accession>A0A518EZG5</accession>